<name>A0A1M6UKF2_9FLAO</name>
<dbReference type="SUPFAM" id="SSF56935">
    <property type="entry name" value="Porins"/>
    <property type="match status" value="1"/>
</dbReference>
<dbReference type="Gene3D" id="2.60.40.1120">
    <property type="entry name" value="Carboxypeptidase-like, regulatory domain"/>
    <property type="match status" value="1"/>
</dbReference>
<feature type="chain" id="PRO_5009921388" evidence="1">
    <location>
        <begin position="20"/>
        <end position="890"/>
    </location>
</feature>
<dbReference type="RefSeq" id="WP_072878800.1">
    <property type="nucleotide sequence ID" value="NZ_FOKU01000013.1"/>
</dbReference>
<keyword evidence="1" id="KW-0732">Signal</keyword>
<dbReference type="EMBL" id="FOKU01000013">
    <property type="protein sequence ID" value="SFC55369.1"/>
    <property type="molecule type" value="Genomic_DNA"/>
</dbReference>
<keyword evidence="5" id="KW-1185">Reference proteome</keyword>
<gene>
    <name evidence="2" type="ORF">SAMN04487891_113110</name>
    <name evidence="3" type="ORF">SAMN05216293_1656</name>
</gene>
<dbReference type="SUPFAM" id="SSF49464">
    <property type="entry name" value="Carboxypeptidase regulatory domain-like"/>
    <property type="match status" value="1"/>
</dbReference>
<feature type="signal peptide" evidence="1">
    <location>
        <begin position="1"/>
        <end position="19"/>
    </location>
</feature>
<protein>
    <submittedName>
        <fullName evidence="3">Carboxypeptidase regulatory-like domain-containing protein</fullName>
    </submittedName>
</protein>
<evidence type="ECO:0000313" key="2">
    <source>
        <dbReference type="EMBL" id="SFC55369.1"/>
    </source>
</evidence>
<dbReference type="GO" id="GO:0004180">
    <property type="term" value="F:carboxypeptidase activity"/>
    <property type="evidence" value="ECO:0007669"/>
    <property type="project" value="UniProtKB-KW"/>
</dbReference>
<dbReference type="Proteomes" id="UP000184031">
    <property type="component" value="Unassembled WGS sequence"/>
</dbReference>
<sequence length="890" mass="102069">MKKICFFIAFLWGSTIALGQEIQIFGQVKDSSGVVLSNANIIAFPNSNSEKTPFAITDKKGEYSLTLKKNITYEIQVSYLGFRPLVFSLIAENSAKKDFTLLPLVQELDEVLLTYKLPVQIKKDTTIYNVTAFASGKERKLKELLNKLPGIEVDREGNVRAQGKEITKVLVEGKTFFTGDSKLAVNNIPVDVIDQIEILDNYSAIGFLKGLEDSQEKALNIKLKEEKKRFVFGDIELGYGLEERYLAHPALFYYSPKTNVNIIGDLNNIGEKGFSITDYIDFEGGFGKLMSNNKNFVSLYNDDFASHLNNMDFKENSNSFGAFNLRQSISPTTEINSYAIITNSKSETETQTVNNYLADEPFIENRQELESNDISFLLGKLSIGHHSKQNLNISANTLVKLGKNDSFGSLISINPYQNNSLQTFNSFEYLDLKQNIDYNKKFSKAQTLSVEATLGHSQNKSIGDWISNESFLEDLLPLEIDMPYSINQKRELRKTSFDLALKDYWILNNYNHLYTTLGYGISFDNYLSSSGQALTDQDSIDFPKDSFSNDLDRNFNDIFIGLEYKFLIGKLIFKPGLIYHRYFWRNRQTTNIFTNSSSTILPQFLLRVEFNDSEKLIIKYDTDVGFPDTSQFSQNYSIVDFNVVTKGNPSMGPMKSHSLSLNYYKLNFFKGLYFDTSLVYLRRAQNIKKNVVLNGIDQSSTFLILYSPENSLAGNFNLSKEISNLKFHFQGEASYDEFFQVFNSEASIFFLTDLSGKIRAETYFEKGPNFEISYEHSPSNYGGKDGRTRYLSSELFVSSEFRFFDDFKFTVEYSKNRFLNRENRIQNLFDLANTSIYYNKENSPWSFEMEATNLFNVNAKRESSFSDFIVQERSIYIVPRIIMFKIAYKF</sequence>
<evidence type="ECO:0000256" key="1">
    <source>
        <dbReference type="SAM" id="SignalP"/>
    </source>
</evidence>
<dbReference type="EMBL" id="FRAT01000004">
    <property type="protein sequence ID" value="SHK69610.1"/>
    <property type="molecule type" value="Genomic_DNA"/>
</dbReference>
<dbReference type="STRING" id="1055723.SAMN05216293_1656"/>
<dbReference type="AlphaFoldDB" id="A0A1M6UKF2"/>
<comment type="caution">
    <text evidence="3">The sequence shown here is derived from an EMBL/GenBank/DDBJ whole genome shotgun (WGS) entry which is preliminary data.</text>
</comment>
<proteinExistence type="predicted"/>
<keyword evidence="3" id="KW-0121">Carboxypeptidase</keyword>
<evidence type="ECO:0000313" key="3">
    <source>
        <dbReference type="EMBL" id="SHK69610.1"/>
    </source>
</evidence>
<accession>A0A1M6UKF2</accession>
<reference evidence="3 4" key="1">
    <citation type="submission" date="2016-11" db="EMBL/GenBank/DDBJ databases">
        <authorList>
            <person name="Varghese N."/>
            <person name="Submissions S."/>
        </authorList>
    </citation>
    <scope>NUCLEOTIDE SEQUENCE [LARGE SCALE GENOMIC DNA]</scope>
    <source>
        <strain evidence="3 4">CGMCC 1.12174</strain>
        <strain evidence="2 5">DSM 26351</strain>
    </source>
</reference>
<dbReference type="Proteomes" id="UP000198940">
    <property type="component" value="Unassembled WGS sequence"/>
</dbReference>
<dbReference type="InterPro" id="IPR008969">
    <property type="entry name" value="CarboxyPept-like_regulatory"/>
</dbReference>
<evidence type="ECO:0000313" key="5">
    <source>
        <dbReference type="Proteomes" id="UP000198940"/>
    </source>
</evidence>
<keyword evidence="3" id="KW-0378">Hydrolase</keyword>
<organism evidence="3 4">
    <name type="scientific">Flagellimonas taeanensis</name>
    <dbReference type="NCBI Taxonomy" id="1005926"/>
    <lineage>
        <taxon>Bacteria</taxon>
        <taxon>Pseudomonadati</taxon>
        <taxon>Bacteroidota</taxon>
        <taxon>Flavobacteriia</taxon>
        <taxon>Flavobacteriales</taxon>
        <taxon>Flavobacteriaceae</taxon>
        <taxon>Flagellimonas</taxon>
    </lineage>
</organism>
<keyword evidence="3" id="KW-0645">Protease</keyword>
<dbReference type="Pfam" id="PF13620">
    <property type="entry name" value="CarboxypepD_reg"/>
    <property type="match status" value="1"/>
</dbReference>
<evidence type="ECO:0000313" key="4">
    <source>
        <dbReference type="Proteomes" id="UP000184031"/>
    </source>
</evidence>